<sequence>MALLVKLSLTVFLVLSHLASISSHGTHSTHYTIDSNVNETALDKYLNRCMAGISHKDFPGPEPNLHDQCAPWADRACCDPVTTFQFHTHETWYNFDWNHCEKELSASCQRWMVQDLCFYECSPNVAPWLVEHRISIRDERFVGVPLCKSECDLWFSACKNDYTCKDDWSKGWNWTTGTNKCPEGSQCSTFQDTFETAENFCQNLWGGSFEVVDDEEQCMFLWFSGDVNPNDEVAQRKALELLETGGQSRIESWTCLVLSIATVFLSLFIS</sequence>
<dbReference type="STRING" id="307972.A0A2G8KPA3"/>
<gene>
    <name evidence="6" type="ORF">BSL78_13282</name>
</gene>
<keyword evidence="3" id="KW-1015">Disulfide bond</keyword>
<proteinExistence type="inferred from homology"/>
<dbReference type="InterPro" id="IPR018143">
    <property type="entry name" value="Folate_rcpt-like"/>
</dbReference>
<dbReference type="PANTHER" id="PTHR10517:SF14">
    <property type="entry name" value="FOLATE RECEPTOR 1-RELATED"/>
    <property type="match status" value="1"/>
</dbReference>
<dbReference type="AlphaFoldDB" id="A0A2G8KPA3"/>
<comment type="caution">
    <text evidence="6">The sequence shown here is derived from an EMBL/GenBank/DDBJ whole genome shotgun (WGS) entry which is preliminary data.</text>
</comment>
<feature type="domain" description="Folate receptor-like" evidence="5">
    <location>
        <begin position="48"/>
        <end position="219"/>
    </location>
</feature>
<name>A0A2G8KPA3_STIJA</name>
<dbReference type="GO" id="GO:0009897">
    <property type="term" value="C:external side of plasma membrane"/>
    <property type="evidence" value="ECO:0007669"/>
    <property type="project" value="TreeGrafter"/>
</dbReference>
<keyword evidence="6" id="KW-0675">Receptor</keyword>
<evidence type="ECO:0000256" key="3">
    <source>
        <dbReference type="ARBA" id="ARBA00023157"/>
    </source>
</evidence>
<keyword evidence="2 4" id="KW-0732">Signal</keyword>
<accession>A0A2G8KPA3</accession>
<evidence type="ECO:0000256" key="1">
    <source>
        <dbReference type="ARBA" id="ARBA00007932"/>
    </source>
</evidence>
<dbReference type="Pfam" id="PF03024">
    <property type="entry name" value="Folate_rec"/>
    <property type="match status" value="1"/>
</dbReference>
<protein>
    <submittedName>
        <fullName evidence="6">Putative folate receptor gamma</fullName>
    </submittedName>
</protein>
<dbReference type="EMBL" id="MRZV01000445">
    <property type="protein sequence ID" value="PIK49839.1"/>
    <property type="molecule type" value="Genomic_DNA"/>
</dbReference>
<dbReference type="OrthoDB" id="567542at2759"/>
<organism evidence="6 7">
    <name type="scientific">Stichopus japonicus</name>
    <name type="common">Sea cucumber</name>
    <dbReference type="NCBI Taxonomy" id="307972"/>
    <lineage>
        <taxon>Eukaryota</taxon>
        <taxon>Metazoa</taxon>
        <taxon>Echinodermata</taxon>
        <taxon>Eleutherozoa</taxon>
        <taxon>Echinozoa</taxon>
        <taxon>Holothuroidea</taxon>
        <taxon>Aspidochirotacea</taxon>
        <taxon>Aspidochirotida</taxon>
        <taxon>Stichopodidae</taxon>
        <taxon>Apostichopus</taxon>
    </lineage>
</organism>
<evidence type="ECO:0000313" key="6">
    <source>
        <dbReference type="EMBL" id="PIK49839.1"/>
    </source>
</evidence>
<evidence type="ECO:0000313" key="7">
    <source>
        <dbReference type="Proteomes" id="UP000230750"/>
    </source>
</evidence>
<feature type="signal peptide" evidence="4">
    <location>
        <begin position="1"/>
        <end position="23"/>
    </location>
</feature>
<evidence type="ECO:0000259" key="5">
    <source>
        <dbReference type="Pfam" id="PF03024"/>
    </source>
</evidence>
<evidence type="ECO:0000256" key="2">
    <source>
        <dbReference type="ARBA" id="ARBA00022729"/>
    </source>
</evidence>
<dbReference type="Proteomes" id="UP000230750">
    <property type="component" value="Unassembled WGS sequence"/>
</dbReference>
<feature type="chain" id="PRO_5013815870" evidence="4">
    <location>
        <begin position="24"/>
        <end position="270"/>
    </location>
</feature>
<evidence type="ECO:0000256" key="4">
    <source>
        <dbReference type="SAM" id="SignalP"/>
    </source>
</evidence>
<reference evidence="6 7" key="1">
    <citation type="journal article" date="2017" name="PLoS Biol.">
        <title>The sea cucumber genome provides insights into morphological evolution and visceral regeneration.</title>
        <authorList>
            <person name="Zhang X."/>
            <person name="Sun L."/>
            <person name="Yuan J."/>
            <person name="Sun Y."/>
            <person name="Gao Y."/>
            <person name="Zhang L."/>
            <person name="Li S."/>
            <person name="Dai H."/>
            <person name="Hamel J.F."/>
            <person name="Liu C."/>
            <person name="Yu Y."/>
            <person name="Liu S."/>
            <person name="Lin W."/>
            <person name="Guo K."/>
            <person name="Jin S."/>
            <person name="Xu P."/>
            <person name="Storey K.B."/>
            <person name="Huan P."/>
            <person name="Zhang T."/>
            <person name="Zhou Y."/>
            <person name="Zhang J."/>
            <person name="Lin C."/>
            <person name="Li X."/>
            <person name="Xing L."/>
            <person name="Huo D."/>
            <person name="Sun M."/>
            <person name="Wang L."/>
            <person name="Mercier A."/>
            <person name="Li F."/>
            <person name="Yang H."/>
            <person name="Xiang J."/>
        </authorList>
    </citation>
    <scope>NUCLEOTIDE SEQUENCE [LARGE SCALE GENOMIC DNA]</scope>
    <source>
        <strain evidence="6">Shaxun</strain>
        <tissue evidence="6">Muscle</tissue>
    </source>
</reference>
<dbReference type="InterPro" id="IPR004269">
    <property type="entry name" value="Folate_rcpt"/>
</dbReference>
<comment type="similarity">
    <text evidence="1">Belongs to the folate receptor family.</text>
</comment>
<keyword evidence="7" id="KW-1185">Reference proteome</keyword>
<dbReference type="PANTHER" id="PTHR10517">
    <property type="entry name" value="FOLATE RECEPTOR"/>
    <property type="match status" value="1"/>
</dbReference>
<dbReference type="GO" id="GO:0038023">
    <property type="term" value="F:signaling receptor activity"/>
    <property type="evidence" value="ECO:0007669"/>
    <property type="project" value="TreeGrafter"/>
</dbReference>